<comment type="caution">
    <text evidence="2">The sequence shown here is derived from an EMBL/GenBank/DDBJ whole genome shotgun (WGS) entry which is preliminary data.</text>
</comment>
<evidence type="ECO:0000313" key="3">
    <source>
        <dbReference type="Proteomes" id="UP001344906"/>
    </source>
</evidence>
<proteinExistence type="predicted"/>
<keyword evidence="3" id="KW-1185">Reference proteome</keyword>
<gene>
    <name evidence="2" type="ORF">KDH_36950</name>
</gene>
<dbReference type="RefSeq" id="WP_338252507.1">
    <property type="nucleotide sequence ID" value="NZ_BSRI01000002.1"/>
</dbReference>
<dbReference type="Pfam" id="PF13847">
    <property type="entry name" value="Methyltransf_31"/>
    <property type="match status" value="1"/>
</dbReference>
<feature type="domain" description="Methyltransferase" evidence="1">
    <location>
        <begin position="49"/>
        <end position="120"/>
    </location>
</feature>
<dbReference type="InterPro" id="IPR025714">
    <property type="entry name" value="Methyltranfer_dom"/>
</dbReference>
<dbReference type="SUPFAM" id="SSF53335">
    <property type="entry name" value="S-adenosyl-L-methionine-dependent methyltransferases"/>
    <property type="match status" value="1"/>
</dbReference>
<name>A0ABQ6FRG0_9CHLR</name>
<organism evidence="2 3">
    <name type="scientific">Dictyobacter halimunensis</name>
    <dbReference type="NCBI Taxonomy" id="3026934"/>
    <lineage>
        <taxon>Bacteria</taxon>
        <taxon>Bacillati</taxon>
        <taxon>Chloroflexota</taxon>
        <taxon>Ktedonobacteria</taxon>
        <taxon>Ktedonobacterales</taxon>
        <taxon>Dictyobacteraceae</taxon>
        <taxon>Dictyobacter</taxon>
    </lineage>
</organism>
<dbReference type="Gene3D" id="3.40.50.150">
    <property type="entry name" value="Vaccinia Virus protein VP39"/>
    <property type="match status" value="1"/>
</dbReference>
<reference evidence="2 3" key="1">
    <citation type="submission" date="2023-02" db="EMBL/GenBank/DDBJ databases">
        <title>Dictyobacter halimunensis sp. nov., a new member of the class Ktedonobacteria from forest soil in a geothermal area.</title>
        <authorList>
            <person name="Rachmania M.K."/>
            <person name="Ningsih F."/>
            <person name="Sakai Y."/>
            <person name="Yabe S."/>
            <person name="Yokota A."/>
            <person name="Sjamsuridzal W."/>
        </authorList>
    </citation>
    <scope>NUCLEOTIDE SEQUENCE [LARGE SCALE GENOMIC DNA]</scope>
    <source>
        <strain evidence="2 3">S3.2.2.5</strain>
    </source>
</reference>
<sequence>MTHEQKDGTGQVQHWQSPEVIESWQQKTQQRQLLIEEATQHMLEAAVLKPGDRALDIAAGTGTQSLLAAQIVEPQGTVLATDISEAMLKVAKMAVQQVGLTNITTHVMDAEHLTLPNQSFADFLQKHHRPLADLITRRFL</sequence>
<evidence type="ECO:0000313" key="2">
    <source>
        <dbReference type="EMBL" id="GLV56856.1"/>
    </source>
</evidence>
<dbReference type="Proteomes" id="UP001344906">
    <property type="component" value="Unassembled WGS sequence"/>
</dbReference>
<protein>
    <recommendedName>
        <fullName evidence="1">Methyltransferase domain-containing protein</fullName>
    </recommendedName>
</protein>
<accession>A0ABQ6FRG0</accession>
<dbReference type="CDD" id="cd02440">
    <property type="entry name" value="AdoMet_MTases"/>
    <property type="match status" value="1"/>
</dbReference>
<dbReference type="EMBL" id="BSRI01000002">
    <property type="protein sequence ID" value="GLV56856.1"/>
    <property type="molecule type" value="Genomic_DNA"/>
</dbReference>
<evidence type="ECO:0000259" key="1">
    <source>
        <dbReference type="Pfam" id="PF13847"/>
    </source>
</evidence>
<dbReference type="InterPro" id="IPR029063">
    <property type="entry name" value="SAM-dependent_MTases_sf"/>
</dbReference>